<dbReference type="GO" id="GO:0003676">
    <property type="term" value="F:nucleic acid binding"/>
    <property type="evidence" value="ECO:0007669"/>
    <property type="project" value="InterPro"/>
</dbReference>
<proteinExistence type="predicted"/>
<name>A0AAF0FSW2_9EURY</name>
<dbReference type="GeneID" id="79949917"/>
<dbReference type="AlphaFoldDB" id="A0AAF0FSW2"/>
<protein>
    <submittedName>
        <fullName evidence="1">Holliday junction resolvase</fullName>
    </submittedName>
</protein>
<dbReference type="InterPro" id="IPR011856">
    <property type="entry name" value="tRNA_endonuc-like_dom_sf"/>
</dbReference>
<reference evidence="1" key="1">
    <citation type="submission" date="2022-01" db="EMBL/GenBank/DDBJ databases">
        <title>Complete genome of Methanomicrobium antiquum DSM 21220.</title>
        <authorList>
            <person name="Chen S.-C."/>
            <person name="You Y.-T."/>
            <person name="Zhou Y.-Z."/>
            <person name="Lai M.-C."/>
        </authorList>
    </citation>
    <scope>NUCLEOTIDE SEQUENCE</scope>
    <source>
        <strain evidence="1">DSM 21220</strain>
    </source>
</reference>
<dbReference type="RefSeq" id="WP_278100758.1">
    <property type="nucleotide sequence ID" value="NZ_CP091092.1"/>
</dbReference>
<gene>
    <name evidence="1" type="ORF">L1994_05925</name>
</gene>
<dbReference type="Gene3D" id="3.40.1350.10">
    <property type="match status" value="1"/>
</dbReference>
<accession>A0AAF0FSW2</accession>
<organism evidence="1 2">
    <name type="scientific">Methanomicrobium antiquum</name>
    <dbReference type="NCBI Taxonomy" id="487686"/>
    <lineage>
        <taxon>Archaea</taxon>
        <taxon>Methanobacteriati</taxon>
        <taxon>Methanobacteriota</taxon>
        <taxon>Stenosarchaea group</taxon>
        <taxon>Methanomicrobia</taxon>
        <taxon>Methanomicrobiales</taxon>
        <taxon>Methanomicrobiaceae</taxon>
        <taxon>Methanomicrobium</taxon>
    </lineage>
</organism>
<sequence>MSDFERDIVHCLNDFFETKNLKGYAYRLKQSKFNTQYVDVLVDSLDPRYYLAIECKSIKGKKIYFSQHFHQDKDNVHQIDAIWDFTNKTGRKGFLAVEFKGGRGCSNQAYLLSWSEIMKIRESKPGISFDDFQKGIELKRCSGGYELLNLYPKELDSLLQTDTEE</sequence>
<keyword evidence="2" id="KW-1185">Reference proteome</keyword>
<dbReference type="KEGG" id="manq:L1994_05925"/>
<dbReference type="InterPro" id="IPR002732">
    <property type="entry name" value="Hjc"/>
</dbReference>
<dbReference type="Pfam" id="PF01870">
    <property type="entry name" value="Hjc"/>
    <property type="match status" value="1"/>
</dbReference>
<dbReference type="EMBL" id="CP091092">
    <property type="protein sequence ID" value="WFN37919.1"/>
    <property type="molecule type" value="Genomic_DNA"/>
</dbReference>
<dbReference type="Proteomes" id="UP001218895">
    <property type="component" value="Chromosome"/>
</dbReference>
<evidence type="ECO:0000313" key="2">
    <source>
        <dbReference type="Proteomes" id="UP001218895"/>
    </source>
</evidence>
<evidence type="ECO:0000313" key="1">
    <source>
        <dbReference type="EMBL" id="WFN37919.1"/>
    </source>
</evidence>